<evidence type="ECO:0000313" key="2">
    <source>
        <dbReference type="EMBL" id="KAG2112969.1"/>
    </source>
</evidence>
<dbReference type="Pfam" id="PF14200">
    <property type="entry name" value="RicinB_lectin_2"/>
    <property type="match status" value="1"/>
</dbReference>
<dbReference type="GeneID" id="64698685"/>
<reference evidence="2" key="1">
    <citation type="journal article" date="2020" name="New Phytol.">
        <title>Comparative genomics reveals dynamic genome evolution in host specialist ectomycorrhizal fungi.</title>
        <authorList>
            <person name="Lofgren L.A."/>
            <person name="Nguyen N.H."/>
            <person name="Vilgalys R."/>
            <person name="Ruytinx J."/>
            <person name="Liao H.L."/>
            <person name="Branco S."/>
            <person name="Kuo A."/>
            <person name="LaButti K."/>
            <person name="Lipzen A."/>
            <person name="Andreopoulos W."/>
            <person name="Pangilinan J."/>
            <person name="Riley R."/>
            <person name="Hundley H."/>
            <person name="Na H."/>
            <person name="Barry K."/>
            <person name="Grigoriev I.V."/>
            <person name="Stajich J.E."/>
            <person name="Kennedy P.G."/>
        </authorList>
    </citation>
    <scope>NUCLEOTIDE SEQUENCE</scope>
    <source>
        <strain evidence="2">FC423</strain>
    </source>
</reference>
<proteinExistence type="predicted"/>
<dbReference type="Proteomes" id="UP000823399">
    <property type="component" value="Unassembled WGS sequence"/>
</dbReference>
<gene>
    <name evidence="2" type="ORF">F5147DRAFT_682093</name>
</gene>
<dbReference type="AlphaFoldDB" id="A0A9P7JWN3"/>
<dbReference type="SUPFAM" id="SSF50370">
    <property type="entry name" value="Ricin B-like lectins"/>
    <property type="match status" value="1"/>
</dbReference>
<organism evidence="2 3">
    <name type="scientific">Suillus discolor</name>
    <dbReference type="NCBI Taxonomy" id="1912936"/>
    <lineage>
        <taxon>Eukaryota</taxon>
        <taxon>Fungi</taxon>
        <taxon>Dikarya</taxon>
        <taxon>Basidiomycota</taxon>
        <taxon>Agaricomycotina</taxon>
        <taxon>Agaricomycetes</taxon>
        <taxon>Agaricomycetidae</taxon>
        <taxon>Boletales</taxon>
        <taxon>Suillineae</taxon>
        <taxon>Suillaceae</taxon>
        <taxon>Suillus</taxon>
    </lineage>
</organism>
<evidence type="ECO:0000259" key="1">
    <source>
        <dbReference type="Pfam" id="PF14200"/>
    </source>
</evidence>
<evidence type="ECO:0000313" key="3">
    <source>
        <dbReference type="Proteomes" id="UP000823399"/>
    </source>
</evidence>
<sequence length="193" mass="21490">MQPGIYTFINRQSGTAMALNKHDYTCVVGSPPCDDSIQKWEIAPSGAGYTIRNMQTGTHLSVKGLSRNTAIFAGHFPAAWQIIDVKVDDENSELVEIRWPHTEYMFDLADYGNSAPGTKVQLMDTKISPMYHRCRLWKPVFVQHTLHSVFPERVEDDASSTTTINAADVPEGGELVLVTTTTTRTVVTKVPKY</sequence>
<dbReference type="RefSeq" id="XP_041295527.1">
    <property type="nucleotide sequence ID" value="XM_041436426.1"/>
</dbReference>
<dbReference type="EMBL" id="JABBWM010000013">
    <property type="protein sequence ID" value="KAG2112969.1"/>
    <property type="molecule type" value="Genomic_DNA"/>
</dbReference>
<dbReference type="InterPro" id="IPR000772">
    <property type="entry name" value="Ricin_B_lectin"/>
</dbReference>
<protein>
    <recommendedName>
        <fullName evidence="1">Ricin B lectin domain-containing protein</fullName>
    </recommendedName>
</protein>
<dbReference type="CDD" id="cd23422">
    <property type="entry name" value="beta-trefoil_Ricin_MPL_CNL"/>
    <property type="match status" value="1"/>
</dbReference>
<keyword evidence="3" id="KW-1185">Reference proteome</keyword>
<dbReference type="Gene3D" id="2.80.10.50">
    <property type="match status" value="1"/>
</dbReference>
<comment type="caution">
    <text evidence="2">The sequence shown here is derived from an EMBL/GenBank/DDBJ whole genome shotgun (WGS) entry which is preliminary data.</text>
</comment>
<dbReference type="InterPro" id="IPR035992">
    <property type="entry name" value="Ricin_B-like_lectins"/>
</dbReference>
<dbReference type="OrthoDB" id="3228793at2759"/>
<accession>A0A9P7JWN3</accession>
<name>A0A9P7JWN3_9AGAM</name>
<feature type="domain" description="Ricin B lectin" evidence="1">
    <location>
        <begin position="38"/>
        <end position="122"/>
    </location>
</feature>